<keyword evidence="2" id="KW-0963">Cytoplasm</keyword>
<comment type="subcellular location">
    <subcellularLocation>
        <location evidence="1">Cytoplasm</location>
        <location evidence="1">Cytoskeleton</location>
        <location evidence="1">Cilium axoneme</location>
    </subcellularLocation>
</comment>
<keyword evidence="3 8" id="KW-0853">WD repeat</keyword>
<feature type="coiled-coil region" evidence="9">
    <location>
        <begin position="1639"/>
        <end position="1666"/>
    </location>
</feature>
<keyword evidence="7" id="KW-0966">Cell projection</keyword>
<evidence type="ECO:0000256" key="2">
    <source>
        <dbReference type="ARBA" id="ARBA00022490"/>
    </source>
</evidence>
<evidence type="ECO:0000256" key="1">
    <source>
        <dbReference type="ARBA" id="ARBA00004430"/>
    </source>
</evidence>
<feature type="compositionally biased region" description="Acidic residues" evidence="10">
    <location>
        <begin position="1"/>
        <end position="21"/>
    </location>
</feature>
<dbReference type="PROSITE" id="PS50294">
    <property type="entry name" value="WD_REPEATS_REGION"/>
    <property type="match status" value="1"/>
</dbReference>
<dbReference type="EMBL" id="JAIFRP010000034">
    <property type="protein sequence ID" value="KAK2582044.1"/>
    <property type="molecule type" value="Genomic_DNA"/>
</dbReference>
<evidence type="ECO:0000256" key="5">
    <source>
        <dbReference type="ARBA" id="ARBA00023054"/>
    </source>
</evidence>
<evidence type="ECO:0008006" key="13">
    <source>
        <dbReference type="Google" id="ProtNLM"/>
    </source>
</evidence>
<dbReference type="SUPFAM" id="SSF50978">
    <property type="entry name" value="WD40 repeat-like"/>
    <property type="match status" value="1"/>
</dbReference>
<dbReference type="Pfam" id="PF00400">
    <property type="entry name" value="WD40"/>
    <property type="match status" value="1"/>
</dbReference>
<comment type="caution">
    <text evidence="11">The sequence shown here is derived from an EMBL/GenBank/DDBJ whole genome shotgun (WGS) entry which is preliminary data.</text>
</comment>
<accession>A0AAD9RLN7</accession>
<evidence type="ECO:0000256" key="8">
    <source>
        <dbReference type="PROSITE-ProRule" id="PRU00221"/>
    </source>
</evidence>
<dbReference type="PROSITE" id="PS50082">
    <property type="entry name" value="WD_REPEATS_2"/>
    <property type="match status" value="1"/>
</dbReference>
<reference evidence="11" key="1">
    <citation type="submission" date="2021-08" db="EMBL/GenBank/DDBJ databases">
        <authorList>
            <person name="Misof B."/>
            <person name="Oliver O."/>
            <person name="Podsiadlowski L."/>
            <person name="Donath A."/>
            <person name="Peters R."/>
            <person name="Mayer C."/>
            <person name="Rust J."/>
            <person name="Gunkel S."/>
            <person name="Lesny P."/>
            <person name="Martin S."/>
            <person name="Oeyen J.P."/>
            <person name="Petersen M."/>
            <person name="Panagiotis P."/>
            <person name="Wilbrandt J."/>
            <person name="Tanja T."/>
        </authorList>
    </citation>
    <scope>NUCLEOTIDE SEQUENCE</scope>
    <source>
        <strain evidence="11">GBR_01_08_01A</strain>
        <tissue evidence="11">Thorax + abdomen</tissue>
    </source>
</reference>
<dbReference type="InterPro" id="IPR015943">
    <property type="entry name" value="WD40/YVTN_repeat-like_dom_sf"/>
</dbReference>
<protein>
    <recommendedName>
        <fullName evidence="13">Cilia- and flagella-associated protein 44</fullName>
    </recommendedName>
</protein>
<feature type="coiled-coil region" evidence="9">
    <location>
        <begin position="1588"/>
        <end position="1615"/>
    </location>
</feature>
<evidence type="ECO:0000256" key="3">
    <source>
        <dbReference type="ARBA" id="ARBA00022574"/>
    </source>
</evidence>
<evidence type="ECO:0000313" key="12">
    <source>
        <dbReference type="Proteomes" id="UP001258017"/>
    </source>
</evidence>
<proteinExistence type="predicted"/>
<evidence type="ECO:0000256" key="10">
    <source>
        <dbReference type="SAM" id="MobiDB-lite"/>
    </source>
</evidence>
<feature type="coiled-coil region" evidence="9">
    <location>
        <begin position="1285"/>
        <end position="1312"/>
    </location>
</feature>
<reference evidence="11" key="2">
    <citation type="journal article" date="2023" name="Commun. Biol.">
        <title>Intrasexual cuticular hydrocarbon dimorphism in a wasp sheds light on hydrocarbon biosynthesis genes in Hymenoptera.</title>
        <authorList>
            <person name="Moris V.C."/>
            <person name="Podsiadlowski L."/>
            <person name="Martin S."/>
            <person name="Oeyen J.P."/>
            <person name="Donath A."/>
            <person name="Petersen M."/>
            <person name="Wilbrandt J."/>
            <person name="Misof B."/>
            <person name="Liedtke D."/>
            <person name="Thamm M."/>
            <person name="Scheiner R."/>
            <person name="Schmitt T."/>
            <person name="Niehuis O."/>
        </authorList>
    </citation>
    <scope>NUCLEOTIDE SEQUENCE</scope>
    <source>
        <strain evidence="11">GBR_01_08_01A</strain>
    </source>
</reference>
<evidence type="ECO:0000313" key="11">
    <source>
        <dbReference type="EMBL" id="KAK2582044.1"/>
    </source>
</evidence>
<feature type="region of interest" description="Disordered" evidence="10">
    <location>
        <begin position="1414"/>
        <end position="1435"/>
    </location>
</feature>
<keyword evidence="4" id="KW-0677">Repeat</keyword>
<dbReference type="PANTHER" id="PTHR14885">
    <property type="entry name" value="CILIA- AND FLAGELLA-ASSOCIATED PROTEIN 43-RELATED"/>
    <property type="match status" value="1"/>
</dbReference>
<dbReference type="Proteomes" id="UP001258017">
    <property type="component" value="Unassembled WGS sequence"/>
</dbReference>
<keyword evidence="5 9" id="KW-0175">Coiled coil</keyword>
<dbReference type="InterPro" id="IPR001680">
    <property type="entry name" value="WD40_rpt"/>
</dbReference>
<evidence type="ECO:0000256" key="4">
    <source>
        <dbReference type="ARBA" id="ARBA00022737"/>
    </source>
</evidence>
<evidence type="ECO:0000256" key="7">
    <source>
        <dbReference type="ARBA" id="ARBA00023273"/>
    </source>
</evidence>
<keyword evidence="6" id="KW-0206">Cytoskeleton</keyword>
<dbReference type="GO" id="GO:0005930">
    <property type="term" value="C:axoneme"/>
    <property type="evidence" value="ECO:0007669"/>
    <property type="project" value="UniProtKB-SubCell"/>
</dbReference>
<feature type="coiled-coil region" evidence="9">
    <location>
        <begin position="1358"/>
        <end position="1385"/>
    </location>
</feature>
<gene>
    <name evidence="11" type="ORF">KPH14_002749</name>
</gene>
<keyword evidence="12" id="KW-1185">Reference proteome</keyword>
<feature type="repeat" description="WD" evidence="8">
    <location>
        <begin position="493"/>
        <end position="534"/>
    </location>
</feature>
<sequence length="1898" mass="220252">MADTDEEIEALENFPEDDQEYNPEITYEENTQKYYDPETHTSKPFRVRDGTVPINILEFEYPFSISNSDPDTLIFASGNLIHFLNVTTKKIWFLRGSTGGGIGHITKNPKFDHIAIAENGIDPPITIYNWPSMEIVMCLFGGTKERYSHIKYSPDGLLLASQGGSPDYFTTIWDWQESKILLQCKSHSQNVYNLIFSAFIPGNLISCGTGHIKFWKMAETFTGLKLKGGLGRFGKTEISDIVGIYQMPDKKVVSSCEWGNMLLWDGDLIKFEVSKKNKLSCHTGPIVQFEYMNAELVSIGMDGVVRIWFYETIDQANPPEEDPFIEIQPIYEFHITEDESKGLKGNAMLMSILRQEPDDPENTFWYAQDGNGGLWIIDINTSTIPEVPQKIFTCHAGAISDMGIAQWGPFVATLGIDGCLHIYNYVEKKLILTHNFHDIGKQIIWLPCKVDATGSALICAFGSGIIRVIIAAVLIANEHNNIKDKFTRLVQVLKPHSQSINVMSVNPSCSLLVTGSDDSTIFVFNICTTTMYPTLVPIGYIKMPSGISCMTWKPEDELTVLIGCVKGDWAEILLPDSPQLYVENSYELIHCKPAIFKFHSVKSSIRREIIKYDIEKKKQAKIAQKREKMEKLKVANPGIEIDEEAFLMDSQEDPALPEIYIPETPNKVLIIQYTNQETVWLSLAGFDAGYMYEYPVPEKDQIIGPEPIKCTMICDADDIEIRSCLSYKHGKYLFLGMEHGEIRVCRINPEDHTDLSDYWILPMHDNYNGYISKMLLNYDHTMLFTCGHDGNLFSYIINDDTADDTTEIDIPQPSAPMRSLDDLHDIEDIEEPEYPTLEDVIVKTEHDRVATLAKEKKARTLEMLHELIRDYSTILDRNRSLLKSQQIPRENFELDPRITADLNEQLKIEMNLVHKKEAFQVEKSELGLKKLMDHFIEPITCVPFAVSRIMKPDTMVCTIREQKLDNTFDETYTDVVNCLASCKKLVIKTEEKFAMEEIEEQETQRVKGEESILMNINLTAMQHKLGVQINHMLQKYKTRKAKLDERQKEWNLISKKRLDPNINHPDDVAAIKLAEQMIGVYNLKDSPQLYMQDEVKNLTMTKYKQYLDCRKQLHYLRENFNTKLKEIRAKKQALCSKVLNLINTLKRIHTEIPQKNIKTLPDLPIIDNDIEFPEENLQFEKYTSISEQAKEAKYQRESIFIDEVSDPIDEEYEVLLLESKIRRTDEESSLLSILNIAEKKMQTNSLIPSKLSRELYSYDHTETTWEHEMKYSRMLHKLYDQDCILRYIDNSYKEFDKQMDKLEQERLDIVAESVYMELYLLTLHQEFIILKDYEAKETLLRKNVDEKLVEQSIVKQKIQVTSNKIERKKKDINRLQETIKDITSEYITSIKENKFQDFLRKIYKKKFKLPKETDESETSSTTMSETSSEEGDVGSIDSKDIGYVYFDENTCPVGCDKELYDMAFFMRNKRYEYEHEIKEDQKSIEKLCKEIEVDAKKQKVIADLLKMDVDKLEKFMLEKQKKLNDIDVTIIFNFQQLQHFINSYTVSSIKESIIFDKTKLSNLHVRVGELQQETFDLYAKQKSNRIHLHRMKIDCKHMNNEIKRLKDEIKEEMTKKFGQKISLTTMYETVLQRMIYNVKIDLTEMMKLYEEQMKCIREKYREEQATLGKLIQDNTEKLSFLTILEEEQLTLRKILKQVPMSEEDMLQGELQYKADIIKLETILASQKKQKELFLSDIKNLSMKSGALPPICHKADYQKNLKEYEHDSKINEFAIDIVNSDTYEITTPSLNLEESNLTSLVHYVLSRVIESLLKTEETEQLKQDMFENIVSSFTNINTMEEAQASIKQVINCIETSIPVNERHTLEIMREAIKESLYDIIQRKINLDENISQLIDSDKK</sequence>
<evidence type="ECO:0000256" key="9">
    <source>
        <dbReference type="SAM" id="Coils"/>
    </source>
</evidence>
<dbReference type="InterPro" id="IPR036322">
    <property type="entry name" value="WD40_repeat_dom_sf"/>
</dbReference>
<organism evidence="11 12">
    <name type="scientific">Odynerus spinipes</name>
    <dbReference type="NCBI Taxonomy" id="1348599"/>
    <lineage>
        <taxon>Eukaryota</taxon>
        <taxon>Metazoa</taxon>
        <taxon>Ecdysozoa</taxon>
        <taxon>Arthropoda</taxon>
        <taxon>Hexapoda</taxon>
        <taxon>Insecta</taxon>
        <taxon>Pterygota</taxon>
        <taxon>Neoptera</taxon>
        <taxon>Endopterygota</taxon>
        <taxon>Hymenoptera</taxon>
        <taxon>Apocrita</taxon>
        <taxon>Aculeata</taxon>
        <taxon>Vespoidea</taxon>
        <taxon>Vespidae</taxon>
        <taxon>Eumeninae</taxon>
        <taxon>Odynerus</taxon>
    </lineage>
</organism>
<name>A0AAD9RLN7_9HYME</name>
<dbReference type="SMART" id="SM00320">
    <property type="entry name" value="WD40"/>
    <property type="match status" value="6"/>
</dbReference>
<dbReference type="PANTHER" id="PTHR14885:SF3">
    <property type="entry name" value="CILIA- AND FLAGELLA-ASSOCIATED PROTEIN 44"/>
    <property type="match status" value="1"/>
</dbReference>
<feature type="region of interest" description="Disordered" evidence="10">
    <location>
        <begin position="1"/>
        <end position="22"/>
    </location>
</feature>
<evidence type="ECO:0000256" key="6">
    <source>
        <dbReference type="ARBA" id="ARBA00023212"/>
    </source>
</evidence>
<dbReference type="Gene3D" id="2.130.10.10">
    <property type="entry name" value="YVTN repeat-like/Quinoprotein amine dehydrogenase"/>
    <property type="match status" value="2"/>
</dbReference>
<dbReference type="GO" id="GO:0003341">
    <property type="term" value="P:cilium movement"/>
    <property type="evidence" value="ECO:0007669"/>
    <property type="project" value="UniProtKB-ARBA"/>
</dbReference>